<evidence type="ECO:0000313" key="2">
    <source>
        <dbReference type="EMBL" id="KAK7384526.1"/>
    </source>
</evidence>
<dbReference type="PANTHER" id="PTHR33047:SF8">
    <property type="entry name" value="REGULATOR OF RDNA TRANSCRIPTION PROTEIN 15"/>
    <property type="match status" value="1"/>
</dbReference>
<protein>
    <recommendedName>
        <fullName evidence="4">Senescence-associated protein</fullName>
    </recommendedName>
</protein>
<feature type="region of interest" description="Disordered" evidence="1">
    <location>
        <begin position="90"/>
        <end position="117"/>
    </location>
</feature>
<accession>A0AAN9X5Y9</accession>
<comment type="caution">
    <text evidence="2">The sequence shown here is derived from an EMBL/GenBank/DDBJ whole genome shotgun (WGS) entry which is preliminary data.</text>
</comment>
<organism evidence="2 3">
    <name type="scientific">Psophocarpus tetragonolobus</name>
    <name type="common">Winged bean</name>
    <name type="synonym">Dolichos tetragonolobus</name>
    <dbReference type="NCBI Taxonomy" id="3891"/>
    <lineage>
        <taxon>Eukaryota</taxon>
        <taxon>Viridiplantae</taxon>
        <taxon>Streptophyta</taxon>
        <taxon>Embryophyta</taxon>
        <taxon>Tracheophyta</taxon>
        <taxon>Spermatophyta</taxon>
        <taxon>Magnoliopsida</taxon>
        <taxon>eudicotyledons</taxon>
        <taxon>Gunneridae</taxon>
        <taxon>Pentapetalae</taxon>
        <taxon>rosids</taxon>
        <taxon>fabids</taxon>
        <taxon>Fabales</taxon>
        <taxon>Fabaceae</taxon>
        <taxon>Papilionoideae</taxon>
        <taxon>50 kb inversion clade</taxon>
        <taxon>NPAAA clade</taxon>
        <taxon>indigoferoid/millettioid clade</taxon>
        <taxon>Phaseoleae</taxon>
        <taxon>Psophocarpus</taxon>
    </lineage>
</organism>
<evidence type="ECO:0000313" key="3">
    <source>
        <dbReference type="Proteomes" id="UP001386955"/>
    </source>
</evidence>
<reference evidence="2 3" key="1">
    <citation type="submission" date="2024-01" db="EMBL/GenBank/DDBJ databases">
        <title>The genomes of 5 underutilized Papilionoideae crops provide insights into root nodulation and disease resistanc.</title>
        <authorList>
            <person name="Jiang F."/>
        </authorList>
    </citation>
    <scope>NUCLEOTIDE SEQUENCE [LARGE SCALE GENOMIC DNA]</scope>
    <source>
        <strain evidence="2">DUOXIRENSHENG_FW03</strain>
        <tissue evidence="2">Leaves</tissue>
    </source>
</reference>
<sequence length="302" mass="32424">MIGRADIEGSKSNVAMNAWLPQASYPCGNFSDTSSFKFRRTKGSIGHAFTVRIRTGNQNQTSFYPFVPHEISVLVELILGHLRYLLTDVPPQPNSPPDNVFRPDRPTEAGLGSRKRGSAPLPIHGIIGLESSSTGSSFPADSAKPVPLAVVSLDSRQGQWESLDCSTPGEETPKGPFPIRPPTGTRRPALAAGAARAVHRQPTGSGLGPPCPALRANPFPEVTDPFCRLPLPTLFPSTRGCSPWRPDAVMSTTGRGRHSVLQIFKGRRGRTGHHATCGALPAAGPYLRLSRFQGGQAVKQKR</sequence>
<dbReference type="AlphaFoldDB" id="A0AAN9X5Y9"/>
<proteinExistence type="predicted"/>
<gene>
    <name evidence="2" type="ORF">VNO78_30222</name>
</gene>
<keyword evidence="3" id="KW-1185">Reference proteome</keyword>
<evidence type="ECO:0008006" key="4">
    <source>
        <dbReference type="Google" id="ProtNLM"/>
    </source>
</evidence>
<name>A0AAN9X5Y9_PSOTE</name>
<dbReference type="EMBL" id="JAYMYS010000008">
    <property type="protein sequence ID" value="KAK7384526.1"/>
    <property type="molecule type" value="Genomic_DNA"/>
</dbReference>
<dbReference type="InterPro" id="IPR052997">
    <property type="entry name" value="RRT15-like"/>
</dbReference>
<dbReference type="Proteomes" id="UP001386955">
    <property type="component" value="Unassembled WGS sequence"/>
</dbReference>
<evidence type="ECO:0000256" key="1">
    <source>
        <dbReference type="SAM" id="MobiDB-lite"/>
    </source>
</evidence>
<dbReference type="PANTHER" id="PTHR33047">
    <property type="entry name" value="PROTEIN TAR1"/>
    <property type="match status" value="1"/>
</dbReference>
<feature type="region of interest" description="Disordered" evidence="1">
    <location>
        <begin position="160"/>
        <end position="186"/>
    </location>
</feature>